<name>A0AA37HXI9_SEGBR</name>
<evidence type="ECO:0000313" key="1">
    <source>
        <dbReference type="EMBL" id="GJG28790.1"/>
    </source>
</evidence>
<dbReference type="RefSeq" id="WP_074803213.1">
    <property type="nucleotide sequence ID" value="NZ_BPTR01000001.1"/>
</dbReference>
<accession>A0AA37HXI9</accession>
<dbReference type="EMBL" id="BPTR01000001">
    <property type="protein sequence ID" value="GJG28790.1"/>
    <property type="molecule type" value="Genomic_DNA"/>
</dbReference>
<comment type="caution">
    <text evidence="1">The sequence shown here is derived from an EMBL/GenBank/DDBJ whole genome shotgun (WGS) entry which is preliminary data.</text>
</comment>
<evidence type="ECO:0000313" key="2">
    <source>
        <dbReference type="Proteomes" id="UP000887043"/>
    </source>
</evidence>
<gene>
    <name evidence="1" type="ORF">PRRU23_24900</name>
</gene>
<dbReference type="AlphaFoldDB" id="A0AA37HXI9"/>
<proteinExistence type="predicted"/>
<dbReference type="Proteomes" id="UP000887043">
    <property type="component" value="Unassembled WGS sequence"/>
</dbReference>
<sequence length="387" mass="45024">MSKSKNAYVIDPYSKGSYHEVINQSYLMMIASLYEKVIYIADKSSCDNLKKLLTECHFDYSNVVFVEKHFTRIHTGWDGLDYLLFMIVTGWLDYLYYMRVKDNSDVFYNNNIYEGISLIKLFSFGKSNRIFDMCHSDMEHIMKEKDDTLAMKCFGWYLRHVFKHTKISRKIHFILLSSDMVKIFSKHILSVNQELIFSIDHAYIRPSNVIVKEKSNDGKIRIGIPGAITPTRGLGTLKYILEHLTNENVIIYSLSFVNGNIKSKHFVELNKTGGLLPFEEYNANVQKMDLLLLLYDKDSYELTASGAVLEAIWDSKPIIALENYYFRYLFNKFGDLGILCDSLEDLTKYINSIQASNVIDTYNQTLQKAKDQLMPRNVVKQFEQIVR</sequence>
<reference evidence="1" key="1">
    <citation type="submission" date="2021-08" db="EMBL/GenBank/DDBJ databases">
        <title>Prevotella lacticifex sp. nov., isolated from rumen of cow.</title>
        <authorList>
            <person name="Shinkai T."/>
            <person name="Ikeyama N."/>
            <person name="Kumagai M."/>
            <person name="Ohmori H."/>
            <person name="Sakamoto M."/>
            <person name="Ohkuma M."/>
            <person name="Mitsumori M."/>
        </authorList>
    </citation>
    <scope>NUCLEOTIDE SEQUENCE</scope>
    <source>
        <strain evidence="1">DSM 11371</strain>
    </source>
</reference>
<protein>
    <submittedName>
        <fullName evidence="1">Uncharacterized protein</fullName>
    </submittedName>
</protein>
<organism evidence="1 2">
    <name type="scientific">Segatella bryantii</name>
    <name type="common">Prevotella bryantii</name>
    <dbReference type="NCBI Taxonomy" id="77095"/>
    <lineage>
        <taxon>Bacteria</taxon>
        <taxon>Pseudomonadati</taxon>
        <taxon>Bacteroidota</taxon>
        <taxon>Bacteroidia</taxon>
        <taxon>Bacteroidales</taxon>
        <taxon>Prevotellaceae</taxon>
        <taxon>Segatella</taxon>
    </lineage>
</organism>